<proteinExistence type="predicted"/>
<dbReference type="EMBL" id="CP001032">
    <property type="protein sequence ID" value="ACB74517.1"/>
    <property type="molecule type" value="Genomic_DNA"/>
</dbReference>
<gene>
    <name evidence="2" type="ordered locus">Oter_1232</name>
</gene>
<name>B1ZPJ8_OPITP</name>
<dbReference type="AlphaFoldDB" id="B1ZPJ8"/>
<feature type="region of interest" description="Disordered" evidence="1">
    <location>
        <begin position="195"/>
        <end position="219"/>
    </location>
</feature>
<evidence type="ECO:0000313" key="3">
    <source>
        <dbReference type="Proteomes" id="UP000007013"/>
    </source>
</evidence>
<sequence>MHLLKTLADTQPQAPSSRRSSHDRGSDTAQPSLASGFGAVLDHERDLQQAIEAYLRVDDSVYATSLHHVVREQRARVGRNIALLEQRYEAVPRPERGRDRRGRSAASISAVADFRADPLRQLIVQHENLLTDIAALVVGRADGQRGELILAEVARSHEEMAGTLMDLAFPETSLRDAPPAPAVANFEVAGSAVGGWRRDPALPAPGQPDSPVAQRAAQR</sequence>
<feature type="region of interest" description="Disordered" evidence="1">
    <location>
        <begin position="1"/>
        <end position="34"/>
    </location>
</feature>
<reference evidence="2 3" key="1">
    <citation type="journal article" date="2011" name="J. Bacteriol.">
        <title>Genome sequence of the verrucomicrobium Opitutus terrae PB90-1, an abundant inhabitant of rice paddy soil ecosystems.</title>
        <authorList>
            <person name="van Passel M.W."/>
            <person name="Kant R."/>
            <person name="Palva A."/>
            <person name="Copeland A."/>
            <person name="Lucas S."/>
            <person name="Lapidus A."/>
            <person name="Glavina del Rio T."/>
            <person name="Pitluck S."/>
            <person name="Goltsman E."/>
            <person name="Clum A."/>
            <person name="Sun H."/>
            <person name="Schmutz J."/>
            <person name="Larimer F.W."/>
            <person name="Land M.L."/>
            <person name="Hauser L."/>
            <person name="Kyrpides N."/>
            <person name="Mikhailova N."/>
            <person name="Richardson P.P."/>
            <person name="Janssen P.H."/>
            <person name="de Vos W.M."/>
            <person name="Smidt H."/>
        </authorList>
    </citation>
    <scope>NUCLEOTIDE SEQUENCE [LARGE SCALE GENOMIC DNA]</scope>
    <source>
        <strain evidence="3">DSM 11246 / JCM 15787 / PB90-1</strain>
    </source>
</reference>
<keyword evidence="3" id="KW-1185">Reference proteome</keyword>
<organism evidence="2 3">
    <name type="scientific">Opitutus terrae (strain DSM 11246 / JCM 15787 / PB90-1)</name>
    <dbReference type="NCBI Taxonomy" id="452637"/>
    <lineage>
        <taxon>Bacteria</taxon>
        <taxon>Pseudomonadati</taxon>
        <taxon>Verrucomicrobiota</taxon>
        <taxon>Opitutia</taxon>
        <taxon>Opitutales</taxon>
        <taxon>Opitutaceae</taxon>
        <taxon>Opitutus</taxon>
    </lineage>
</organism>
<dbReference type="HOGENOM" id="CLU_1260387_0_0_0"/>
<accession>B1ZPJ8</accession>
<dbReference type="STRING" id="452637.Oter_1232"/>
<dbReference type="Proteomes" id="UP000007013">
    <property type="component" value="Chromosome"/>
</dbReference>
<evidence type="ECO:0000313" key="2">
    <source>
        <dbReference type="EMBL" id="ACB74517.1"/>
    </source>
</evidence>
<dbReference type="RefSeq" id="WP_012374055.1">
    <property type="nucleotide sequence ID" value="NC_010571.1"/>
</dbReference>
<dbReference type="KEGG" id="ote:Oter_1232"/>
<protein>
    <submittedName>
        <fullName evidence="2">Uncharacterized protein</fullName>
    </submittedName>
</protein>
<evidence type="ECO:0000256" key="1">
    <source>
        <dbReference type="SAM" id="MobiDB-lite"/>
    </source>
</evidence>